<evidence type="ECO:0000313" key="7">
    <source>
        <dbReference type="EMBL" id="QFZ21185.1"/>
    </source>
</evidence>
<proteinExistence type="predicted"/>
<gene>
    <name evidence="7" type="ORF">EKG83_30765</name>
</gene>
<evidence type="ECO:0000259" key="6">
    <source>
        <dbReference type="Pfam" id="PF11794"/>
    </source>
</evidence>
<keyword evidence="3" id="KW-0560">Oxidoreductase</keyword>
<dbReference type="PIRSF" id="PIRSF000331">
    <property type="entry name" value="HpaA_HpaB"/>
    <property type="match status" value="1"/>
</dbReference>
<dbReference type="Proteomes" id="UP000325787">
    <property type="component" value="Chromosome"/>
</dbReference>
<feature type="domain" description="HpaB/PvcC/4-BUDH C-terminal" evidence="5">
    <location>
        <begin position="278"/>
        <end position="480"/>
    </location>
</feature>
<accession>A0A5Q0H5L5</accession>
<dbReference type="InterPro" id="IPR004925">
    <property type="entry name" value="HpaB/PvcC/4-BUDH"/>
</dbReference>
<evidence type="ECO:0000313" key="8">
    <source>
        <dbReference type="Proteomes" id="UP000325787"/>
    </source>
</evidence>
<feature type="binding site" evidence="4">
    <location>
        <begin position="153"/>
        <end position="156"/>
    </location>
    <ligand>
        <name>FAD</name>
        <dbReference type="ChEBI" id="CHEBI:57692"/>
    </ligand>
</feature>
<name>A0A5Q0H5L5_SACSY</name>
<keyword evidence="7" id="KW-0503">Monooxygenase</keyword>
<reference evidence="8" key="1">
    <citation type="journal article" date="2021" name="Curr. Microbiol.">
        <title>Complete genome of nocamycin-producing strain Saccharothrix syringae NRRL B-16468 reveals the biosynthetic potential for secondary metabolites.</title>
        <authorList>
            <person name="Mo X."/>
            <person name="Yang S."/>
        </authorList>
    </citation>
    <scope>NUCLEOTIDE SEQUENCE [LARGE SCALE GENOMIC DNA]</scope>
    <source>
        <strain evidence="8">ATCC 51364 / DSM 43886 / JCM 6844 / KCTC 9398 / NBRC 14523 / NRRL B-16468 / INA 2240</strain>
    </source>
</reference>
<dbReference type="Pfam" id="PF03241">
    <property type="entry name" value="HpaB"/>
    <property type="match status" value="1"/>
</dbReference>
<dbReference type="InterPro" id="IPR036250">
    <property type="entry name" value="AcylCo_DH-like_C"/>
</dbReference>
<dbReference type="InterPro" id="IPR024674">
    <property type="entry name" value="HpaB/PvcC/4-BUDH_N"/>
</dbReference>
<dbReference type="Pfam" id="PF11794">
    <property type="entry name" value="HpaB_N"/>
    <property type="match status" value="1"/>
</dbReference>
<evidence type="ECO:0000256" key="4">
    <source>
        <dbReference type="PIRSR" id="PIRSR000331-2"/>
    </source>
</evidence>
<dbReference type="GO" id="GO:0016627">
    <property type="term" value="F:oxidoreductase activity, acting on the CH-CH group of donors"/>
    <property type="evidence" value="ECO:0007669"/>
    <property type="project" value="InterPro"/>
</dbReference>
<evidence type="ECO:0000256" key="2">
    <source>
        <dbReference type="ARBA" id="ARBA00022827"/>
    </source>
</evidence>
<dbReference type="SUPFAM" id="SSF56645">
    <property type="entry name" value="Acyl-CoA dehydrogenase NM domain-like"/>
    <property type="match status" value="1"/>
</dbReference>
<keyword evidence="1" id="KW-0285">Flavoprotein</keyword>
<keyword evidence="2 4" id="KW-0274">FAD</keyword>
<feature type="binding site" evidence="4">
    <location>
        <position position="190"/>
    </location>
    <ligand>
        <name>FAD</name>
        <dbReference type="ChEBI" id="CHEBI:57692"/>
    </ligand>
</feature>
<evidence type="ECO:0000256" key="3">
    <source>
        <dbReference type="ARBA" id="ARBA00023002"/>
    </source>
</evidence>
<evidence type="ECO:0000259" key="5">
    <source>
        <dbReference type="Pfam" id="PF03241"/>
    </source>
</evidence>
<dbReference type="Gene3D" id="2.40.110.10">
    <property type="entry name" value="Butyryl-CoA Dehydrogenase, subunit A, domain 2"/>
    <property type="match status" value="1"/>
</dbReference>
<dbReference type="Gene3D" id="1.20.140.10">
    <property type="entry name" value="Butyryl-CoA Dehydrogenase, subunit A, domain 3"/>
    <property type="match status" value="1"/>
</dbReference>
<dbReference type="RefSeq" id="WP_033432036.1">
    <property type="nucleotide sequence ID" value="NZ_CP034550.1"/>
</dbReference>
<dbReference type="InterPro" id="IPR009100">
    <property type="entry name" value="AcylCoA_DH/oxidase_NM_dom_sf"/>
</dbReference>
<feature type="domain" description="HpaB/PvcC/4-BUDH N-terminal" evidence="6">
    <location>
        <begin position="4"/>
        <end position="270"/>
    </location>
</feature>
<dbReference type="KEGG" id="ssyi:EKG83_30765"/>
<evidence type="ECO:0000256" key="1">
    <source>
        <dbReference type="ARBA" id="ARBA00022630"/>
    </source>
</evidence>
<dbReference type="InterPro" id="IPR046373">
    <property type="entry name" value="Acyl-CoA_Oxase/DH_mid-dom_sf"/>
</dbReference>
<keyword evidence="8" id="KW-1185">Reference proteome</keyword>
<dbReference type="PANTHER" id="PTHR36117:SF3">
    <property type="entry name" value="4-HYDROXYPHENYLACETATE 3-MONOOXYGENASE-RELATED"/>
    <property type="match status" value="1"/>
</dbReference>
<dbReference type="PANTHER" id="PTHR36117">
    <property type="entry name" value="4-HYDROXYPHENYLACETATE 3-MONOOXYGENASE-RELATED"/>
    <property type="match status" value="1"/>
</dbReference>
<protein>
    <submittedName>
        <fullName evidence="7">4-hydroxyphenylacetate 3-monooxygenase</fullName>
    </submittedName>
</protein>
<feature type="binding site" evidence="4">
    <location>
        <begin position="147"/>
        <end position="149"/>
    </location>
    <ligand>
        <name>FAD</name>
        <dbReference type="ChEBI" id="CHEBI:57692"/>
    </ligand>
</feature>
<dbReference type="OrthoDB" id="9785230at2"/>
<dbReference type="AlphaFoldDB" id="A0A5Q0H5L5"/>
<dbReference type="SUPFAM" id="SSF47203">
    <property type="entry name" value="Acyl-CoA dehydrogenase C-terminal domain-like"/>
    <property type="match status" value="1"/>
</dbReference>
<dbReference type="GO" id="GO:0004497">
    <property type="term" value="F:monooxygenase activity"/>
    <property type="evidence" value="ECO:0007669"/>
    <property type="project" value="UniProtKB-KW"/>
</dbReference>
<organism evidence="7 8">
    <name type="scientific">Saccharothrix syringae</name>
    <name type="common">Nocardiopsis syringae</name>
    <dbReference type="NCBI Taxonomy" id="103733"/>
    <lineage>
        <taxon>Bacteria</taxon>
        <taxon>Bacillati</taxon>
        <taxon>Actinomycetota</taxon>
        <taxon>Actinomycetes</taxon>
        <taxon>Pseudonocardiales</taxon>
        <taxon>Pseudonocardiaceae</taxon>
        <taxon>Saccharothrix</taxon>
    </lineage>
</organism>
<dbReference type="EMBL" id="CP034550">
    <property type="protein sequence ID" value="QFZ21185.1"/>
    <property type="molecule type" value="Genomic_DNA"/>
</dbReference>
<sequence>MTRTGKEYLESLRDGRVIWLDGELVDDVTTHPAFRRSVGSIADLYDMTHDPAHADALTVPGPDGEGRVLRAHQIPRSKEELRAKGRAFKLWSEATFGFFGRSPDYMASAVAGFATVPEVFSAGEFDGSANVLAHWRRMAQDDLYQAHTLVNPQIDRTRPPSEQEEDDLCLRVVAERGDGIVVRGAKMIGTAAAFADEILVGVTQRMAPAEADYAVSFSVPVSAPGVKFVSRTSYEGRATSVFDYPLSSRFDENDALVVFENVFVPWDRVFAYREPEVCHQQFWRTPAFVSFVHHGAIRLWTKLEFLAGVAVLVARANNTYDLPPVRMQIGKLMAWVNTAKAVAVAIEDGAEAVPGGSGAVMPNREMSCAQLAIGPDLYPKVLNEVKLLAGGGLIQLPASVRDLRHPEVSALLGKYVRSPGHDAEARIKLLKLAWDALGSEFAGRHDQYERFYHGSPHVYLPALVREGDPDAYAALARRCLDGYGLDDA</sequence>
<dbReference type="InterPro" id="IPR024719">
    <property type="entry name" value="HpaB/PvcC/4-BUDH_C"/>
</dbReference>
<dbReference type="Gene3D" id="1.10.3140.10">
    <property type="entry name" value="4-hydroxybutyryl-coa dehydratase, domain 1"/>
    <property type="match status" value="1"/>
</dbReference>